<evidence type="ECO:0000313" key="2">
    <source>
        <dbReference type="Proteomes" id="UP000001514"/>
    </source>
</evidence>
<keyword evidence="2" id="KW-1185">Reference proteome</keyword>
<reference evidence="1 2" key="1">
    <citation type="journal article" date="2011" name="Science">
        <title>The Selaginella genome identifies genetic changes associated with the evolution of vascular plants.</title>
        <authorList>
            <person name="Banks J.A."/>
            <person name="Nishiyama T."/>
            <person name="Hasebe M."/>
            <person name="Bowman J.L."/>
            <person name="Gribskov M."/>
            <person name="dePamphilis C."/>
            <person name="Albert V.A."/>
            <person name="Aono N."/>
            <person name="Aoyama T."/>
            <person name="Ambrose B.A."/>
            <person name="Ashton N.W."/>
            <person name="Axtell M.J."/>
            <person name="Barker E."/>
            <person name="Barker M.S."/>
            <person name="Bennetzen J.L."/>
            <person name="Bonawitz N.D."/>
            <person name="Chapple C."/>
            <person name="Cheng C."/>
            <person name="Correa L.G."/>
            <person name="Dacre M."/>
            <person name="DeBarry J."/>
            <person name="Dreyer I."/>
            <person name="Elias M."/>
            <person name="Engstrom E.M."/>
            <person name="Estelle M."/>
            <person name="Feng L."/>
            <person name="Finet C."/>
            <person name="Floyd S.K."/>
            <person name="Frommer W.B."/>
            <person name="Fujita T."/>
            <person name="Gramzow L."/>
            <person name="Gutensohn M."/>
            <person name="Harholt J."/>
            <person name="Hattori M."/>
            <person name="Heyl A."/>
            <person name="Hirai T."/>
            <person name="Hiwatashi Y."/>
            <person name="Ishikawa M."/>
            <person name="Iwata M."/>
            <person name="Karol K.G."/>
            <person name="Koehler B."/>
            <person name="Kolukisaoglu U."/>
            <person name="Kubo M."/>
            <person name="Kurata T."/>
            <person name="Lalonde S."/>
            <person name="Li K."/>
            <person name="Li Y."/>
            <person name="Litt A."/>
            <person name="Lyons E."/>
            <person name="Manning G."/>
            <person name="Maruyama T."/>
            <person name="Michael T.P."/>
            <person name="Mikami K."/>
            <person name="Miyazaki S."/>
            <person name="Morinaga S."/>
            <person name="Murata T."/>
            <person name="Mueller-Roeber B."/>
            <person name="Nelson D.R."/>
            <person name="Obara M."/>
            <person name="Oguri Y."/>
            <person name="Olmstead R.G."/>
            <person name="Onodera N."/>
            <person name="Petersen B.L."/>
            <person name="Pils B."/>
            <person name="Prigge M."/>
            <person name="Rensing S.A."/>
            <person name="Riano-Pachon D.M."/>
            <person name="Roberts A.W."/>
            <person name="Sato Y."/>
            <person name="Scheller H.V."/>
            <person name="Schulz B."/>
            <person name="Schulz C."/>
            <person name="Shakirov E.V."/>
            <person name="Shibagaki N."/>
            <person name="Shinohara N."/>
            <person name="Shippen D.E."/>
            <person name="Soerensen I."/>
            <person name="Sotooka R."/>
            <person name="Sugimoto N."/>
            <person name="Sugita M."/>
            <person name="Sumikawa N."/>
            <person name="Tanurdzic M."/>
            <person name="Theissen G."/>
            <person name="Ulvskov P."/>
            <person name="Wakazuki S."/>
            <person name="Weng J.K."/>
            <person name="Willats W.W."/>
            <person name="Wipf D."/>
            <person name="Wolf P.G."/>
            <person name="Yang L."/>
            <person name="Zimmer A.D."/>
            <person name="Zhu Q."/>
            <person name="Mitros T."/>
            <person name="Hellsten U."/>
            <person name="Loque D."/>
            <person name="Otillar R."/>
            <person name="Salamov A."/>
            <person name="Schmutz J."/>
            <person name="Shapiro H."/>
            <person name="Lindquist E."/>
            <person name="Lucas S."/>
            <person name="Rokhsar D."/>
            <person name="Grigoriev I.V."/>
        </authorList>
    </citation>
    <scope>NUCLEOTIDE SEQUENCE [LARGE SCALE GENOMIC DNA]</scope>
</reference>
<dbReference type="EMBL" id="GL377579">
    <property type="protein sequence ID" value="EFJ28493.1"/>
    <property type="molecule type" value="Genomic_DNA"/>
</dbReference>
<sequence length="137" mass="15230">MSKLTTGLRAFWLRNMSTDSLNRATTLSRLKETPLSFRQKGARKLPELCMHLHDPGKLEELYVPFQQCSLGTLTCCIVITPMEKRIQIFNGATGIRSGTKELQANLEPLVTLTSSLDVFLISPVVAILQKVGARTQV</sequence>
<protein>
    <submittedName>
        <fullName evidence="1">Uncharacterized protein</fullName>
    </submittedName>
</protein>
<dbReference type="InParanoid" id="D8RHA0"/>
<dbReference type="HOGENOM" id="CLU_1868668_0_0_1"/>
<dbReference type="KEGG" id="smo:SELMODRAFT_411323"/>
<evidence type="ECO:0000313" key="1">
    <source>
        <dbReference type="EMBL" id="EFJ28493.1"/>
    </source>
</evidence>
<organism evidence="2">
    <name type="scientific">Selaginella moellendorffii</name>
    <name type="common">Spikemoss</name>
    <dbReference type="NCBI Taxonomy" id="88036"/>
    <lineage>
        <taxon>Eukaryota</taxon>
        <taxon>Viridiplantae</taxon>
        <taxon>Streptophyta</taxon>
        <taxon>Embryophyta</taxon>
        <taxon>Tracheophyta</taxon>
        <taxon>Lycopodiopsida</taxon>
        <taxon>Selaginellales</taxon>
        <taxon>Selaginellaceae</taxon>
        <taxon>Selaginella</taxon>
    </lineage>
</organism>
<dbReference type="AlphaFoldDB" id="D8RHA0"/>
<name>D8RHA0_SELML</name>
<dbReference type="Gramene" id="EFJ28493">
    <property type="protein sequence ID" value="EFJ28493"/>
    <property type="gene ID" value="SELMODRAFT_411323"/>
</dbReference>
<dbReference type="Proteomes" id="UP000001514">
    <property type="component" value="Unassembled WGS sequence"/>
</dbReference>
<proteinExistence type="predicted"/>
<accession>D8RHA0</accession>
<gene>
    <name evidence="1" type="ORF">SELMODRAFT_411323</name>
</gene>